<accession>A0A2S0UR43</accession>
<gene>
    <name evidence="1" type="ORF">HYN69_07685</name>
</gene>
<dbReference type="OrthoDB" id="7658791at2"/>
<sequence length="178" mass="17728">MLAVLASGGLAAAQSAVSGDAAGPALYDPKATEVDLTPDLLPKDQAKVLKMVARDQLYYAAIAISPDEGLMSEATVAAANYHSIEAASAAALAECNAKKKGAADCAVAAVVRPEGWQPAAVQLSSDATAGFQASYDAGAMAISAQTGSWGIGADDAAAVAACTERNPDATDCAVVVKN</sequence>
<dbReference type="AlphaFoldDB" id="A0A2S0UR43"/>
<dbReference type="EMBL" id="CP028918">
    <property type="protein sequence ID" value="AWB50275.1"/>
    <property type="molecule type" value="Genomic_DNA"/>
</dbReference>
<reference evidence="1 2" key="1">
    <citation type="submission" date="2018-04" db="EMBL/GenBank/DDBJ databases">
        <title>Genome sequencing of Gemmobacter.</title>
        <authorList>
            <person name="Yi H."/>
            <person name="Baek M.-G."/>
        </authorList>
    </citation>
    <scope>NUCLEOTIDE SEQUENCE [LARGE SCALE GENOMIC DNA]</scope>
    <source>
        <strain evidence="1 2">HYN0069</strain>
    </source>
</reference>
<dbReference type="KEGG" id="geh:HYN69_07685"/>
<evidence type="ECO:0000313" key="2">
    <source>
        <dbReference type="Proteomes" id="UP000244496"/>
    </source>
</evidence>
<organism evidence="1 2">
    <name type="scientific">Paragemmobacter aquarius</name>
    <dbReference type="NCBI Taxonomy" id="2169400"/>
    <lineage>
        <taxon>Bacteria</taxon>
        <taxon>Pseudomonadati</taxon>
        <taxon>Pseudomonadota</taxon>
        <taxon>Alphaproteobacteria</taxon>
        <taxon>Rhodobacterales</taxon>
        <taxon>Paracoccaceae</taxon>
        <taxon>Paragemmobacter</taxon>
    </lineage>
</organism>
<proteinExistence type="predicted"/>
<dbReference type="Proteomes" id="UP000244496">
    <property type="component" value="Chromosome"/>
</dbReference>
<protein>
    <submittedName>
        <fullName evidence="1">5-aminolevulic acid synthase</fullName>
    </submittedName>
</protein>
<name>A0A2S0UR43_9RHOB</name>
<evidence type="ECO:0000313" key="1">
    <source>
        <dbReference type="EMBL" id="AWB50275.1"/>
    </source>
</evidence>
<keyword evidence="2" id="KW-1185">Reference proteome</keyword>